<accession>A0ABN1XEG4</accession>
<sequence>MNRPTRSMASLIGVPPGGVTEKAADSGPVVSRNSAMRSVISAIASSRLISFHSKSRPPRGVVRRSGRVSRAGLCRSSGAARPFGRSAVPVGWSGSGRTRTIAPDWKV</sequence>
<reference evidence="2 3" key="1">
    <citation type="journal article" date="2019" name="Int. J. Syst. Evol. Microbiol.">
        <title>The Global Catalogue of Microorganisms (GCM) 10K type strain sequencing project: providing services to taxonomists for standard genome sequencing and annotation.</title>
        <authorList>
            <consortium name="The Broad Institute Genomics Platform"/>
            <consortium name="The Broad Institute Genome Sequencing Center for Infectious Disease"/>
            <person name="Wu L."/>
            <person name="Ma J."/>
        </authorList>
    </citation>
    <scope>NUCLEOTIDE SEQUENCE [LARGE SCALE GENOMIC DNA]</scope>
    <source>
        <strain evidence="2 3">JCM 11448</strain>
    </source>
</reference>
<name>A0ABN1XEG4_9ACTN</name>
<evidence type="ECO:0000256" key="1">
    <source>
        <dbReference type="SAM" id="MobiDB-lite"/>
    </source>
</evidence>
<dbReference type="EMBL" id="BAAAIH010000117">
    <property type="protein sequence ID" value="GAA1305116.1"/>
    <property type="molecule type" value="Genomic_DNA"/>
</dbReference>
<keyword evidence="3" id="KW-1185">Reference proteome</keyword>
<gene>
    <name evidence="2" type="ORF">GCM10009579_88630</name>
</gene>
<comment type="caution">
    <text evidence="2">The sequence shown here is derived from an EMBL/GenBank/DDBJ whole genome shotgun (WGS) entry which is preliminary data.</text>
</comment>
<evidence type="ECO:0008006" key="4">
    <source>
        <dbReference type="Google" id="ProtNLM"/>
    </source>
</evidence>
<organism evidence="2 3">
    <name type="scientific">Streptomyces javensis</name>
    <dbReference type="NCBI Taxonomy" id="114698"/>
    <lineage>
        <taxon>Bacteria</taxon>
        <taxon>Bacillati</taxon>
        <taxon>Actinomycetota</taxon>
        <taxon>Actinomycetes</taxon>
        <taxon>Kitasatosporales</taxon>
        <taxon>Streptomycetaceae</taxon>
        <taxon>Streptomyces</taxon>
        <taxon>Streptomyces violaceusniger group</taxon>
    </lineage>
</organism>
<feature type="region of interest" description="Disordered" evidence="1">
    <location>
        <begin position="1"/>
        <end position="26"/>
    </location>
</feature>
<dbReference type="Proteomes" id="UP001500282">
    <property type="component" value="Unassembled WGS sequence"/>
</dbReference>
<protein>
    <recommendedName>
        <fullName evidence="4">Transposase</fullName>
    </recommendedName>
</protein>
<evidence type="ECO:0000313" key="3">
    <source>
        <dbReference type="Proteomes" id="UP001500282"/>
    </source>
</evidence>
<proteinExistence type="predicted"/>
<evidence type="ECO:0000313" key="2">
    <source>
        <dbReference type="EMBL" id="GAA1305116.1"/>
    </source>
</evidence>